<evidence type="ECO:0000313" key="1">
    <source>
        <dbReference type="EMBL" id="GKY88087.1"/>
    </source>
</evidence>
<keyword evidence="2" id="KW-1185">Reference proteome</keyword>
<organism evidence="1 2">
    <name type="scientific">Sinisalibacter aestuarii</name>
    <dbReference type="NCBI Taxonomy" id="2949426"/>
    <lineage>
        <taxon>Bacteria</taxon>
        <taxon>Pseudomonadati</taxon>
        <taxon>Pseudomonadota</taxon>
        <taxon>Alphaproteobacteria</taxon>
        <taxon>Rhodobacterales</taxon>
        <taxon>Roseobacteraceae</taxon>
        <taxon>Sinisalibacter</taxon>
    </lineage>
</organism>
<sequence>MREDSVTIAFDLMRLELDEEVESLNSEGATAFRESEYENARALSERGVALQGFLEKVETLATEWRENFAANFPEMRETESGEMPHRQILSASKSPRTLLLVRFPDGTTIYEQKASDTFAASLEKIGLNRVAKLGMKVNKEDLVSREPSKIYNDTNRAGYFVKTHSSTKSKKRQLDEISGKLKVGLQVRIVDG</sequence>
<evidence type="ECO:0000313" key="2">
    <source>
        <dbReference type="Proteomes" id="UP001144205"/>
    </source>
</evidence>
<reference evidence="1" key="1">
    <citation type="journal article" date="2023" name="Int. J. Syst. Evol. Microbiol.">
        <title>Sinisalibacter aestuarii sp. nov., isolated from estuarine sediment of the Arakawa River.</title>
        <authorList>
            <person name="Arafat S.T."/>
            <person name="Hirano S."/>
            <person name="Sato A."/>
            <person name="Takeuchi K."/>
            <person name="Yasuda T."/>
            <person name="Terahara T."/>
            <person name="Hamada M."/>
            <person name="Kobayashi T."/>
        </authorList>
    </citation>
    <scope>NUCLEOTIDE SEQUENCE</scope>
    <source>
        <strain evidence="1">B-399</strain>
    </source>
</reference>
<proteinExistence type="predicted"/>
<comment type="caution">
    <text evidence="1">The sequence shown here is derived from an EMBL/GenBank/DDBJ whole genome shotgun (WGS) entry which is preliminary data.</text>
</comment>
<name>A0ABQ5LVE6_9RHOB</name>
<gene>
    <name evidence="1" type="ORF">STA1M1_19560</name>
</gene>
<dbReference type="EMBL" id="BROH01000005">
    <property type="protein sequence ID" value="GKY88087.1"/>
    <property type="molecule type" value="Genomic_DNA"/>
</dbReference>
<accession>A0ABQ5LVE6</accession>
<protein>
    <submittedName>
        <fullName evidence="1">Uncharacterized protein</fullName>
    </submittedName>
</protein>
<dbReference type="Proteomes" id="UP001144205">
    <property type="component" value="Unassembled WGS sequence"/>
</dbReference>